<comment type="caution">
    <text evidence="2">The sequence shown here is derived from an EMBL/GenBank/DDBJ whole genome shotgun (WGS) entry which is preliminary data.</text>
</comment>
<dbReference type="EMBL" id="VHII01000010">
    <property type="protein sequence ID" value="KAF1385157.1"/>
    <property type="molecule type" value="Genomic_DNA"/>
</dbReference>
<dbReference type="AlphaFoldDB" id="A0A6A5E839"/>
<dbReference type="Proteomes" id="UP000465112">
    <property type="component" value="Chromosome 10"/>
</dbReference>
<feature type="compositionally biased region" description="Pro residues" evidence="1">
    <location>
        <begin position="92"/>
        <end position="103"/>
    </location>
</feature>
<keyword evidence="3" id="KW-1185">Reference proteome</keyword>
<proteinExistence type="predicted"/>
<name>A0A6A5E839_PERFL</name>
<accession>A0A6A5E839</accession>
<evidence type="ECO:0000313" key="2">
    <source>
        <dbReference type="EMBL" id="KAF1385157.1"/>
    </source>
</evidence>
<sequence>MLAGYVNGPIHGPCEATGTLTHARTHANGGTTDRLNCTLCGKKDLVRLDKLLQESHDLFLQEMRKFHAWKWKFQKIPTRKIWRSKIPGPLPLSPALGPVPGPDHSPSSTDETGIRDTAGQPLHPTPVPGPHNYSTSTGPTAGQLLPSTPLPGSPISSTIQVSTVSNCQGCNQLSFRVLQLENLLMAAQTPIRRPSKLPLSAQKGEHVSKATKGENLFERILKDFQKFRLGSRSGKKDTENARQSASHGLRFCLYKASGLPPNAITEDLRFLTQIYKLQAFTAYLSNKGYAPTTIKNMLNNVILFLPHVENSFQKATDSGTDRKRTLPWGEDHSILMGYIMGYLGMLSGHRSVAIPNMTKKQVINRELEEWKAIPSSG</sequence>
<evidence type="ECO:0000256" key="1">
    <source>
        <dbReference type="SAM" id="MobiDB-lite"/>
    </source>
</evidence>
<gene>
    <name evidence="2" type="ORF">PFLUV_G00127760</name>
</gene>
<organism evidence="2 3">
    <name type="scientific">Perca fluviatilis</name>
    <name type="common">European perch</name>
    <dbReference type="NCBI Taxonomy" id="8168"/>
    <lineage>
        <taxon>Eukaryota</taxon>
        <taxon>Metazoa</taxon>
        <taxon>Chordata</taxon>
        <taxon>Craniata</taxon>
        <taxon>Vertebrata</taxon>
        <taxon>Euteleostomi</taxon>
        <taxon>Actinopterygii</taxon>
        <taxon>Neopterygii</taxon>
        <taxon>Teleostei</taxon>
        <taxon>Neoteleostei</taxon>
        <taxon>Acanthomorphata</taxon>
        <taxon>Eupercaria</taxon>
        <taxon>Perciformes</taxon>
        <taxon>Percoidei</taxon>
        <taxon>Percidae</taxon>
        <taxon>Percinae</taxon>
        <taxon>Perca</taxon>
    </lineage>
</organism>
<evidence type="ECO:0000313" key="3">
    <source>
        <dbReference type="Proteomes" id="UP000465112"/>
    </source>
</evidence>
<reference evidence="2 3" key="1">
    <citation type="submission" date="2019-06" db="EMBL/GenBank/DDBJ databases">
        <title>A chromosome-scale genome assembly of the European perch, Perca fluviatilis.</title>
        <authorList>
            <person name="Roques C."/>
            <person name="Zahm M."/>
            <person name="Cabau C."/>
            <person name="Klopp C."/>
            <person name="Bouchez O."/>
            <person name="Donnadieu C."/>
            <person name="Kuhl H."/>
            <person name="Gislard M."/>
            <person name="Guendouz S."/>
            <person name="Journot L."/>
            <person name="Haffray P."/>
            <person name="Bestin A."/>
            <person name="Morvezen R."/>
            <person name="Feron R."/>
            <person name="Wen M."/>
            <person name="Jouanno E."/>
            <person name="Herpin A."/>
            <person name="Schartl M."/>
            <person name="Postlethwait J."/>
            <person name="Schaerlinger B."/>
            <person name="Chardard D."/>
            <person name="Lecocq T."/>
            <person name="Poncet C."/>
            <person name="Jaffrelo L."/>
            <person name="Lampietro C."/>
            <person name="Guiguen Y."/>
        </authorList>
    </citation>
    <scope>NUCLEOTIDE SEQUENCE [LARGE SCALE GENOMIC DNA]</scope>
    <source>
        <tissue evidence="2">Blood</tissue>
    </source>
</reference>
<feature type="region of interest" description="Disordered" evidence="1">
    <location>
        <begin position="92"/>
        <end position="153"/>
    </location>
</feature>
<protein>
    <submittedName>
        <fullName evidence="2">Uncharacterized protein</fullName>
    </submittedName>
</protein>